<dbReference type="KEGG" id="mpro:BJP34_04620"/>
<reference evidence="2" key="1">
    <citation type="submission" date="2016-10" db="EMBL/GenBank/DDBJ databases">
        <title>Comparative genomics uncovers the prolific and rare metabolic potential of the cyanobacterial genus Moorea.</title>
        <authorList>
            <person name="Leao T."/>
            <person name="Castelao G."/>
            <person name="Korobeynikov A."/>
            <person name="Monroe E.A."/>
            <person name="Podell S."/>
            <person name="Glukhov E."/>
            <person name="Allen E."/>
            <person name="Gerwick W.H."/>
            <person name="Gerwick L."/>
        </authorList>
    </citation>
    <scope>NUCLEOTIDE SEQUENCE [LARGE SCALE GENOMIC DNA]</scope>
    <source>
        <strain evidence="2">PAL-8-15-08-1</strain>
    </source>
</reference>
<organism evidence="1 2">
    <name type="scientific">Moorena producens PAL-8-15-08-1</name>
    <dbReference type="NCBI Taxonomy" id="1458985"/>
    <lineage>
        <taxon>Bacteria</taxon>
        <taxon>Bacillati</taxon>
        <taxon>Cyanobacteriota</taxon>
        <taxon>Cyanophyceae</taxon>
        <taxon>Coleofasciculales</taxon>
        <taxon>Coleofasciculaceae</taxon>
        <taxon>Moorena</taxon>
    </lineage>
</organism>
<protein>
    <submittedName>
        <fullName evidence="1">Uncharacterized protein</fullName>
    </submittedName>
</protein>
<evidence type="ECO:0000313" key="2">
    <source>
        <dbReference type="Proteomes" id="UP000177870"/>
    </source>
</evidence>
<gene>
    <name evidence="1" type="ORF">BJP34_04620</name>
</gene>
<dbReference type="EMBL" id="CP017599">
    <property type="protein sequence ID" value="AOW98830.1"/>
    <property type="molecule type" value="Genomic_DNA"/>
</dbReference>
<name>A0A1D8TMF0_9CYAN</name>
<accession>A0A1D8TMF0</accession>
<dbReference type="AlphaFoldDB" id="A0A1D8TMF0"/>
<proteinExistence type="predicted"/>
<dbReference type="Proteomes" id="UP000177870">
    <property type="component" value="Chromosome"/>
</dbReference>
<evidence type="ECO:0000313" key="1">
    <source>
        <dbReference type="EMBL" id="AOW98830.1"/>
    </source>
</evidence>
<sequence>MTVLQNRWYNGLITKLQLDPNMFQIPQPSLVLQSSQDLWAYQDVIPPVSLTFNTSIYKSYLFSDEYAAVISELEFPTNKFKQNIGEDNYQRWLTYLENINPPPPERQLPNLFRRWSILNAPSVMSVGVSDLSKMVLISAAQRGLRPYRNPNAKPIDFSGTYAQLVQLLDNSPGGSFDFDSQGSSDDVSNTWTGGYNVGLDGLWAGDSSTSRLNHRFALSSVTVDIQFQSYTVWTSTPGSWYNSSLLNIAYSNKATPPWPINPNPTWDEVFSQDGSIQYFIASLVVMDGVKATITSDVSYSKTDQQTIHRNASKGLWPFYVPTKNGSVTNIVTFGDSKGMKIETVAQPGNPIVIGNNVLGIAQYLGHAPS</sequence>